<evidence type="ECO:0000256" key="1">
    <source>
        <dbReference type="SAM" id="MobiDB-lite"/>
    </source>
</evidence>
<reference evidence="2" key="1">
    <citation type="submission" date="2021-01" db="EMBL/GenBank/DDBJ databases">
        <title>Genome sequence of Phenylobacterium sp. 20VBR1 isolated from a valley glaceir, Ny-Alesund, Svalbard.</title>
        <authorList>
            <person name="Thomas F.A."/>
            <person name="Krishnan K.P."/>
            <person name="Sinha R.K."/>
        </authorList>
    </citation>
    <scope>NUCLEOTIDE SEQUENCE</scope>
    <source>
        <strain evidence="2">20VBR1</strain>
    </source>
</reference>
<accession>A0A974S7N3</accession>
<dbReference type="AlphaFoldDB" id="A0A974S7N3"/>
<feature type="region of interest" description="Disordered" evidence="1">
    <location>
        <begin position="37"/>
        <end position="60"/>
    </location>
</feature>
<protein>
    <submittedName>
        <fullName evidence="2">Uncharacterized protein</fullName>
    </submittedName>
</protein>
<dbReference type="EMBL" id="CP068570">
    <property type="protein sequence ID" value="QQZ49414.1"/>
    <property type="molecule type" value="Genomic_DNA"/>
</dbReference>
<evidence type="ECO:0000313" key="2">
    <source>
        <dbReference type="EMBL" id="QQZ49414.1"/>
    </source>
</evidence>
<name>A0A974S7N3_9CAUL</name>
<sequence>MIFHSGRPALVMRSEAKASAKLTGGVAVLAWDGSVPAARHGRRPADPAGHAPGPGPDHPQ</sequence>
<gene>
    <name evidence="2" type="ORF">JKL49_20750</name>
</gene>
<proteinExistence type="predicted"/>
<organism evidence="2">
    <name type="scientific">Phenylobacterium glaciei</name>
    <dbReference type="NCBI Taxonomy" id="2803784"/>
    <lineage>
        <taxon>Bacteria</taxon>
        <taxon>Pseudomonadati</taxon>
        <taxon>Pseudomonadota</taxon>
        <taxon>Alphaproteobacteria</taxon>
        <taxon>Caulobacterales</taxon>
        <taxon>Caulobacteraceae</taxon>
        <taxon>Phenylobacterium</taxon>
    </lineage>
</organism>